<sequence>MNRQILLALTAALAAVVAPAARADDITIGVSFDKMESFRQGELKAIEAAAARHGVRIVFQNAQEDAQRQASQIESMISQGVKAIVAIPWDIQAAVNDAATAHAANVAYVTLDQAPADLSAVDFHVGGDPCADGRAAGEFFAKAADGKPFKLLELQGGLSNDNGIRRSKCLDEVLAAHKNVTIVAQVPTDWKPEKALDGTENALQAHPDLNAIYSPWNIGLQGVFSVLEKRGLKKKVGEPGHLAIVSIDGAPTGCQAVRDGFIDMDLATPVGDMAEAAVAAAVKAAKGEPIPQRTLFLAGTAYTPADVQEKASKVWGCAPATN</sequence>
<evidence type="ECO:0000256" key="4">
    <source>
        <dbReference type="SAM" id="SignalP"/>
    </source>
</evidence>
<dbReference type="RefSeq" id="WP_307282931.1">
    <property type="nucleotide sequence ID" value="NZ_JAUSVX010000019.1"/>
</dbReference>
<dbReference type="Gene3D" id="3.40.50.2300">
    <property type="match status" value="2"/>
</dbReference>
<comment type="subcellular location">
    <subcellularLocation>
        <location evidence="1">Cell envelope</location>
    </subcellularLocation>
</comment>
<evidence type="ECO:0000256" key="1">
    <source>
        <dbReference type="ARBA" id="ARBA00004196"/>
    </source>
</evidence>
<evidence type="ECO:0000313" key="6">
    <source>
        <dbReference type="EMBL" id="MDQ0474021.1"/>
    </source>
</evidence>
<feature type="domain" description="Periplasmic binding protein" evidence="5">
    <location>
        <begin position="30"/>
        <end position="288"/>
    </location>
</feature>
<keyword evidence="7" id="KW-1185">Reference proteome</keyword>
<evidence type="ECO:0000259" key="5">
    <source>
        <dbReference type="Pfam" id="PF13407"/>
    </source>
</evidence>
<proteinExistence type="inferred from homology"/>
<accession>A0ABU0JIA6</accession>
<dbReference type="SUPFAM" id="SSF53822">
    <property type="entry name" value="Periplasmic binding protein-like I"/>
    <property type="match status" value="1"/>
</dbReference>
<reference evidence="6 7" key="1">
    <citation type="submission" date="2023-07" db="EMBL/GenBank/DDBJ databases">
        <title>Genomic Encyclopedia of Type Strains, Phase IV (KMG-IV): sequencing the most valuable type-strain genomes for metagenomic binning, comparative biology and taxonomic classification.</title>
        <authorList>
            <person name="Goeker M."/>
        </authorList>
    </citation>
    <scope>NUCLEOTIDE SEQUENCE [LARGE SCALE GENOMIC DNA]</scope>
    <source>
        <strain evidence="6 7">DSM 19619</strain>
    </source>
</reference>
<keyword evidence="3 4" id="KW-0732">Signal</keyword>
<evidence type="ECO:0000256" key="3">
    <source>
        <dbReference type="ARBA" id="ARBA00022729"/>
    </source>
</evidence>
<comment type="similarity">
    <text evidence="2">Belongs to the bacterial solute-binding protein 2 family.</text>
</comment>
<evidence type="ECO:0000256" key="2">
    <source>
        <dbReference type="ARBA" id="ARBA00007639"/>
    </source>
</evidence>
<keyword evidence="6" id="KW-0762">Sugar transport</keyword>
<gene>
    <name evidence="6" type="ORF">QO011_007060</name>
</gene>
<feature type="signal peptide" evidence="4">
    <location>
        <begin position="1"/>
        <end position="23"/>
    </location>
</feature>
<dbReference type="InterPro" id="IPR028082">
    <property type="entry name" value="Peripla_BP_I"/>
</dbReference>
<name>A0ABU0JIA6_9HYPH</name>
<dbReference type="PANTHER" id="PTHR46847:SF1">
    <property type="entry name" value="D-ALLOSE-BINDING PERIPLASMIC PROTEIN-RELATED"/>
    <property type="match status" value="1"/>
</dbReference>
<dbReference type="InterPro" id="IPR025997">
    <property type="entry name" value="SBP_2_dom"/>
</dbReference>
<dbReference type="Proteomes" id="UP001242480">
    <property type="component" value="Unassembled WGS sequence"/>
</dbReference>
<dbReference type="PANTHER" id="PTHR46847">
    <property type="entry name" value="D-ALLOSE-BINDING PERIPLASMIC PROTEIN-RELATED"/>
    <property type="match status" value="1"/>
</dbReference>
<feature type="chain" id="PRO_5046824444" evidence="4">
    <location>
        <begin position="24"/>
        <end position="322"/>
    </location>
</feature>
<dbReference type="EMBL" id="JAUSVX010000019">
    <property type="protein sequence ID" value="MDQ0474021.1"/>
    <property type="molecule type" value="Genomic_DNA"/>
</dbReference>
<keyword evidence="6" id="KW-0813">Transport</keyword>
<evidence type="ECO:0000313" key="7">
    <source>
        <dbReference type="Proteomes" id="UP001242480"/>
    </source>
</evidence>
<comment type="caution">
    <text evidence="6">The sequence shown here is derived from an EMBL/GenBank/DDBJ whole genome shotgun (WGS) entry which is preliminary data.</text>
</comment>
<dbReference type="CDD" id="cd01536">
    <property type="entry name" value="PBP1_ABC_sugar_binding-like"/>
    <property type="match status" value="1"/>
</dbReference>
<protein>
    <submittedName>
        <fullName evidence="6">ABC-type sugar transport system substrate-binding protein</fullName>
    </submittedName>
</protein>
<dbReference type="Pfam" id="PF13407">
    <property type="entry name" value="Peripla_BP_4"/>
    <property type="match status" value="1"/>
</dbReference>
<organism evidence="6 7">
    <name type="scientific">Labrys wisconsinensis</name>
    <dbReference type="NCBI Taxonomy" id="425677"/>
    <lineage>
        <taxon>Bacteria</taxon>
        <taxon>Pseudomonadati</taxon>
        <taxon>Pseudomonadota</taxon>
        <taxon>Alphaproteobacteria</taxon>
        <taxon>Hyphomicrobiales</taxon>
        <taxon>Xanthobacteraceae</taxon>
        <taxon>Labrys</taxon>
    </lineage>
</organism>